<keyword evidence="1" id="KW-0812">Transmembrane</keyword>
<dbReference type="AlphaFoldDB" id="A0A2T7P0G2"/>
<keyword evidence="1" id="KW-1133">Transmembrane helix</keyword>
<name>A0A2T7P0G2_POMCA</name>
<dbReference type="Proteomes" id="UP000245119">
    <property type="component" value="Linkage Group LG7"/>
</dbReference>
<evidence type="ECO:0000256" key="1">
    <source>
        <dbReference type="SAM" id="Phobius"/>
    </source>
</evidence>
<protein>
    <submittedName>
        <fullName evidence="2">Uncharacterized protein</fullName>
    </submittedName>
</protein>
<dbReference type="EMBL" id="PZQS01000007">
    <property type="protein sequence ID" value="PVD26904.1"/>
    <property type="molecule type" value="Genomic_DNA"/>
</dbReference>
<reference evidence="2 3" key="1">
    <citation type="submission" date="2018-04" db="EMBL/GenBank/DDBJ databases">
        <title>The genome of golden apple snail Pomacea canaliculata provides insight into stress tolerance and invasive adaptation.</title>
        <authorList>
            <person name="Liu C."/>
            <person name="Liu B."/>
            <person name="Ren Y."/>
            <person name="Zhang Y."/>
            <person name="Wang H."/>
            <person name="Li S."/>
            <person name="Jiang F."/>
            <person name="Yin L."/>
            <person name="Zhang G."/>
            <person name="Qian W."/>
            <person name="Fan W."/>
        </authorList>
    </citation>
    <scope>NUCLEOTIDE SEQUENCE [LARGE SCALE GENOMIC DNA]</scope>
    <source>
        <strain evidence="2">SZHN2017</strain>
        <tissue evidence="2">Muscle</tissue>
    </source>
</reference>
<sequence>MDIVDNPSKDDVILVEENLVVNLTFHVDTTACIDNTQQWVLKLSTFEKEMAIDKCKIPFSNGMCQKKAQKEPCSCFDSNKRLVQIHENFNGSYYQVYSWTGMTHDASTDVKLLKRIFVVFKSKTNGNQMKTPRDNPGVQYLCLSLPVVIAVCASAAIVVVIAIIFIVKSCKTKNKSTRTTIAIYDNRQTYDHLSRPQ</sequence>
<feature type="transmembrane region" description="Helical" evidence="1">
    <location>
        <begin position="143"/>
        <end position="167"/>
    </location>
</feature>
<comment type="caution">
    <text evidence="2">The sequence shown here is derived from an EMBL/GenBank/DDBJ whole genome shotgun (WGS) entry which is preliminary data.</text>
</comment>
<accession>A0A2T7P0G2</accession>
<keyword evidence="3" id="KW-1185">Reference proteome</keyword>
<gene>
    <name evidence="2" type="ORF">C0Q70_12052</name>
</gene>
<proteinExistence type="predicted"/>
<evidence type="ECO:0000313" key="2">
    <source>
        <dbReference type="EMBL" id="PVD26904.1"/>
    </source>
</evidence>
<keyword evidence="1" id="KW-0472">Membrane</keyword>
<evidence type="ECO:0000313" key="3">
    <source>
        <dbReference type="Proteomes" id="UP000245119"/>
    </source>
</evidence>
<organism evidence="2 3">
    <name type="scientific">Pomacea canaliculata</name>
    <name type="common">Golden apple snail</name>
    <dbReference type="NCBI Taxonomy" id="400727"/>
    <lineage>
        <taxon>Eukaryota</taxon>
        <taxon>Metazoa</taxon>
        <taxon>Spiralia</taxon>
        <taxon>Lophotrochozoa</taxon>
        <taxon>Mollusca</taxon>
        <taxon>Gastropoda</taxon>
        <taxon>Caenogastropoda</taxon>
        <taxon>Architaenioglossa</taxon>
        <taxon>Ampullarioidea</taxon>
        <taxon>Ampullariidae</taxon>
        <taxon>Pomacea</taxon>
    </lineage>
</organism>